<name>A0A1N6VNN6_9EURY</name>
<dbReference type="AlphaFoldDB" id="A0A1N6VNN6"/>
<accession>A0A1N6VNN6</accession>
<evidence type="ECO:0000313" key="2">
    <source>
        <dbReference type="Proteomes" id="UP000186914"/>
    </source>
</evidence>
<dbReference type="RefSeq" id="WP_076427534.1">
    <property type="nucleotide sequence ID" value="NZ_FTNO01000001.1"/>
</dbReference>
<dbReference type="InterPro" id="IPR043899">
    <property type="entry name" value="DUF5789"/>
</dbReference>
<protein>
    <recommendedName>
        <fullName evidence="3">DUF2795 domain-containing protein</fullName>
    </recommendedName>
</protein>
<evidence type="ECO:0000313" key="1">
    <source>
        <dbReference type="EMBL" id="SIQ79306.1"/>
    </source>
</evidence>
<gene>
    <name evidence="1" type="ORF">SAMN05421858_0421</name>
</gene>
<evidence type="ECO:0008006" key="3">
    <source>
        <dbReference type="Google" id="ProtNLM"/>
    </source>
</evidence>
<organism evidence="1 2">
    <name type="scientific">Haladaptatus litoreus</name>
    <dbReference type="NCBI Taxonomy" id="553468"/>
    <lineage>
        <taxon>Archaea</taxon>
        <taxon>Methanobacteriati</taxon>
        <taxon>Methanobacteriota</taxon>
        <taxon>Stenosarchaea group</taxon>
        <taxon>Halobacteria</taxon>
        <taxon>Halobacteriales</taxon>
        <taxon>Haladaptataceae</taxon>
        <taxon>Haladaptatus</taxon>
    </lineage>
</organism>
<dbReference type="Proteomes" id="UP000186914">
    <property type="component" value="Unassembled WGS sequence"/>
</dbReference>
<reference evidence="2" key="1">
    <citation type="submission" date="2017-01" db="EMBL/GenBank/DDBJ databases">
        <authorList>
            <person name="Varghese N."/>
            <person name="Submissions S."/>
        </authorList>
    </citation>
    <scope>NUCLEOTIDE SEQUENCE [LARGE SCALE GENOMIC DNA]</scope>
    <source>
        <strain evidence="2">CGMCC 1.7737</strain>
    </source>
</reference>
<dbReference type="OrthoDB" id="227978at2157"/>
<proteinExistence type="predicted"/>
<dbReference type="Pfam" id="PF19102">
    <property type="entry name" value="DUF5789"/>
    <property type="match status" value="1"/>
</dbReference>
<sequence>MARSVKFSHLESELQRLSYPVSREEATEKLDDVTVLFAEGEENLGKLVSQTEQEEYDSVEDIDAEINNVLPREAVGEPYQSEGEG</sequence>
<keyword evidence="2" id="KW-1185">Reference proteome</keyword>
<dbReference type="EMBL" id="FTNO01000001">
    <property type="protein sequence ID" value="SIQ79306.1"/>
    <property type="molecule type" value="Genomic_DNA"/>
</dbReference>